<feature type="coiled-coil region" evidence="1">
    <location>
        <begin position="103"/>
        <end position="144"/>
    </location>
</feature>
<evidence type="ECO:0000256" key="2">
    <source>
        <dbReference type="SAM" id="Phobius"/>
    </source>
</evidence>
<evidence type="ECO:0000313" key="3">
    <source>
        <dbReference type="EMBL" id="ONN27272.1"/>
    </source>
</evidence>
<sequence length="398" mass="46843">MKKYSNYIEIILLNSLLFTFDIIFKYYGYVLSYPNPYCILNIYISIRHGLDMFFFSSTFSLFFYFLSLYIHYNINIFTVIFTWPVLRFPIVLLSMGFITGFFRDSYVQKINEQKTQINLLNEKIKALEKTIEKYKLLTNDLQNKLLLENKGVSLFVDRLKEIEFNNPEDIFNEAVELIYDFVSAITVSIYTLSKNNFLRLKVRKGPQILPNSFPIEKSKIISMANDLGFASVSVLYISDENVDFSMEPIMATKISQRNKTIGFVLIENMDPEKINKNTETYLKLLSDWLSNLLYVSIELEKQTITTDIEKFKAVFEKIDERFKRFKIPYSLIEASITKDFDISKIKKYIRETDFVFYNPLQNKLSILLTSCNSQGLNRVLNKIKTERKLNILEAYTKE</sequence>
<keyword evidence="4" id="KW-1185">Reference proteome</keyword>
<keyword evidence="2" id="KW-1133">Transmembrane helix</keyword>
<reference evidence="3 4" key="1">
    <citation type="submission" date="2015-06" db="EMBL/GenBank/DDBJ databases">
        <title>Genome sequencing of Thermotogales isolates from hydrothermal vents.</title>
        <authorList>
            <person name="Haverkamp T.H."/>
            <person name="Kublanov I.V."/>
            <person name="Nesbo C.L."/>
        </authorList>
    </citation>
    <scope>NUCLEOTIDE SEQUENCE [LARGE SCALE GENOMIC DNA]</scope>
    <source>
        <strain evidence="4">ik275mar</strain>
    </source>
</reference>
<feature type="transmembrane region" description="Helical" evidence="2">
    <location>
        <begin position="7"/>
        <end position="27"/>
    </location>
</feature>
<name>A0ABX3IHH4_9BACT</name>
<dbReference type="Proteomes" id="UP000242616">
    <property type="component" value="Unassembled WGS sequence"/>
</dbReference>
<evidence type="ECO:0008006" key="5">
    <source>
        <dbReference type="Google" id="ProtNLM"/>
    </source>
</evidence>
<dbReference type="RefSeq" id="WP_077198356.1">
    <property type="nucleotide sequence ID" value="NZ_LBFC01000018.1"/>
</dbReference>
<organism evidence="3 4">
    <name type="scientific">Thermosipho affectus</name>
    <dbReference type="NCBI Taxonomy" id="660294"/>
    <lineage>
        <taxon>Bacteria</taxon>
        <taxon>Thermotogati</taxon>
        <taxon>Thermotogota</taxon>
        <taxon>Thermotogae</taxon>
        <taxon>Thermotogales</taxon>
        <taxon>Fervidobacteriaceae</taxon>
        <taxon>Thermosipho</taxon>
    </lineage>
</organism>
<keyword evidence="2" id="KW-0472">Membrane</keyword>
<comment type="caution">
    <text evidence="3">The sequence shown here is derived from an EMBL/GenBank/DDBJ whole genome shotgun (WGS) entry which is preliminary data.</text>
</comment>
<evidence type="ECO:0000313" key="4">
    <source>
        <dbReference type="Proteomes" id="UP000242616"/>
    </source>
</evidence>
<accession>A0ABX3IHH4</accession>
<dbReference type="EMBL" id="LBFC01000018">
    <property type="protein sequence ID" value="ONN27272.1"/>
    <property type="molecule type" value="Genomic_DNA"/>
</dbReference>
<evidence type="ECO:0000256" key="1">
    <source>
        <dbReference type="SAM" id="Coils"/>
    </source>
</evidence>
<gene>
    <name evidence="3" type="ORF">XJ44_05705</name>
</gene>
<feature type="transmembrane region" description="Helical" evidence="2">
    <location>
        <begin position="84"/>
        <end position="102"/>
    </location>
</feature>
<proteinExistence type="predicted"/>
<feature type="transmembrane region" description="Helical" evidence="2">
    <location>
        <begin position="52"/>
        <end position="72"/>
    </location>
</feature>
<keyword evidence="2" id="KW-0812">Transmembrane</keyword>
<keyword evidence="1" id="KW-0175">Coiled coil</keyword>
<protein>
    <recommendedName>
        <fullName evidence="5">GAF domain-containing protein</fullName>
    </recommendedName>
</protein>